<dbReference type="AlphaFoldDB" id="A0A645EYU3"/>
<accession>A0A645EYU3</accession>
<evidence type="ECO:0000256" key="1">
    <source>
        <dbReference type="ARBA" id="ARBA00023002"/>
    </source>
</evidence>
<comment type="caution">
    <text evidence="3">The sequence shown here is derived from an EMBL/GenBank/DDBJ whole genome shotgun (WGS) entry which is preliminary data.</text>
</comment>
<dbReference type="InterPro" id="IPR002869">
    <property type="entry name" value="Pyrv_flavodox_OxRed_cen"/>
</dbReference>
<dbReference type="Gene3D" id="3.40.920.10">
    <property type="entry name" value="Pyruvate-ferredoxin oxidoreductase, PFOR, domain III"/>
    <property type="match status" value="1"/>
</dbReference>
<dbReference type="InterPro" id="IPR052554">
    <property type="entry name" value="2-oxoglutarate_synth_KorC"/>
</dbReference>
<dbReference type="SUPFAM" id="SSF53323">
    <property type="entry name" value="Pyruvate-ferredoxin oxidoreductase, PFOR, domain III"/>
    <property type="match status" value="1"/>
</dbReference>
<dbReference type="GO" id="GO:0016625">
    <property type="term" value="F:oxidoreductase activity, acting on the aldehyde or oxo group of donors, iron-sulfur protein as acceptor"/>
    <property type="evidence" value="ECO:0007669"/>
    <property type="project" value="InterPro"/>
</dbReference>
<protein>
    <recommendedName>
        <fullName evidence="2">Pyruvate/ketoisovalerate oxidoreductase catalytic domain-containing protein</fullName>
    </recommendedName>
</protein>
<sequence>MATEIIISGFGGQGIMLIGQLIAYAGMLDKKYVSWIPSYGPEMRGGTANCSVIVSDKIIGAPIVSEPQILIAMNNPSLDKFEALVRPGGIVILNSSLIERSSIRSDITTIGIRANDMANKLGNSKVANMIVLGAFLGVTKVVSSTSVLKTIHKVFNAKPELIHVNQIALEYGQSAICTV</sequence>
<evidence type="ECO:0000259" key="2">
    <source>
        <dbReference type="Pfam" id="PF01558"/>
    </source>
</evidence>
<organism evidence="3">
    <name type="scientific">bioreactor metagenome</name>
    <dbReference type="NCBI Taxonomy" id="1076179"/>
    <lineage>
        <taxon>unclassified sequences</taxon>
        <taxon>metagenomes</taxon>
        <taxon>ecological metagenomes</taxon>
    </lineage>
</organism>
<dbReference type="PANTHER" id="PTHR42730">
    <property type="entry name" value="2-OXOGLUTARATE SYNTHASE SUBUNIT KORC"/>
    <property type="match status" value="1"/>
</dbReference>
<dbReference type="InterPro" id="IPR019752">
    <property type="entry name" value="Pyrv/ketoisovalerate_OxRed_cat"/>
</dbReference>
<dbReference type="Pfam" id="PF01558">
    <property type="entry name" value="POR"/>
    <property type="match status" value="1"/>
</dbReference>
<dbReference type="NCBIfam" id="TIGR02175">
    <property type="entry name" value="PorC_KorC"/>
    <property type="match status" value="1"/>
</dbReference>
<dbReference type="EMBL" id="VSSQ01053189">
    <property type="protein sequence ID" value="MPN07225.1"/>
    <property type="molecule type" value="Genomic_DNA"/>
</dbReference>
<dbReference type="PANTHER" id="PTHR42730:SF1">
    <property type="entry name" value="2-OXOGLUTARATE SYNTHASE SUBUNIT KORC"/>
    <property type="match status" value="1"/>
</dbReference>
<feature type="domain" description="Pyruvate/ketoisovalerate oxidoreductase catalytic" evidence="2">
    <location>
        <begin position="11"/>
        <end position="172"/>
    </location>
</feature>
<name>A0A645EYU3_9ZZZZ</name>
<gene>
    <name evidence="3" type="ORF">SDC9_154491</name>
</gene>
<evidence type="ECO:0000313" key="3">
    <source>
        <dbReference type="EMBL" id="MPN07225.1"/>
    </source>
</evidence>
<keyword evidence="1" id="KW-0560">Oxidoreductase</keyword>
<proteinExistence type="predicted"/>
<dbReference type="InterPro" id="IPR011894">
    <property type="entry name" value="PorC_KorC"/>
</dbReference>
<reference evidence="3" key="1">
    <citation type="submission" date="2019-08" db="EMBL/GenBank/DDBJ databases">
        <authorList>
            <person name="Kucharzyk K."/>
            <person name="Murdoch R.W."/>
            <person name="Higgins S."/>
            <person name="Loffler F."/>
        </authorList>
    </citation>
    <scope>NUCLEOTIDE SEQUENCE</scope>
</reference>